<dbReference type="EMBL" id="JAAGXA010000006">
    <property type="protein sequence ID" value="NEN78699.1"/>
    <property type="molecule type" value="Genomic_DNA"/>
</dbReference>
<reference evidence="4 5" key="1">
    <citation type="journal article" date="2014" name="Int. J. Syst. Evol. Microbiol.">
        <title>Nocardioides zeae sp. nov., isolated from the stem of Zea mays.</title>
        <authorList>
            <person name="Glaeser S.P."/>
            <person name="McInroy J.A."/>
            <person name="Busse H.J."/>
            <person name="Kampfer P."/>
        </authorList>
    </citation>
    <scope>NUCLEOTIDE SEQUENCE [LARGE SCALE GENOMIC DNA]</scope>
    <source>
        <strain evidence="4 5">JCM 30728</strain>
    </source>
</reference>
<evidence type="ECO:0000256" key="1">
    <source>
        <dbReference type="SAM" id="SignalP"/>
    </source>
</evidence>
<organism evidence="4 5">
    <name type="scientific">Nocardioides zeae</name>
    <dbReference type="NCBI Taxonomy" id="1457234"/>
    <lineage>
        <taxon>Bacteria</taxon>
        <taxon>Bacillati</taxon>
        <taxon>Actinomycetota</taxon>
        <taxon>Actinomycetes</taxon>
        <taxon>Propionibacteriales</taxon>
        <taxon>Nocardioidaceae</taxon>
        <taxon>Nocardioides</taxon>
    </lineage>
</organism>
<sequence>MRGTRVRVRAGLASAVVTGLLLSGCASDFDSAAPETEEPAAGATTSAAPTTWPYLGTPLAGGDAARPVLVVKIDNTPRAAPQEGLGQADLVVEELVEGGSTRLAAFFQSAYPDEVGPVRSMRATDIGIVPADGSTTIVTSGAAQRTIARIDEAGIPFVEEGAPGFSRATDRSVPYNLLADLTEIEPTVTAGGERPADYLAWGESDAYAAGTPATEVDVRFSPDHTTSWELDGNQYVVDDAFSADGDGFSADTVLALEVDVVDAGYLDPAGNPVPESVFEGSGTATVFHGGRAVEATWSKASASAPVRLTTADGAALTVPPGRTWIELVPSGTGSVDIG</sequence>
<gene>
    <name evidence="4" type="ORF">G3T38_10455</name>
</gene>
<proteinExistence type="predicted"/>
<feature type="signal peptide" evidence="1">
    <location>
        <begin position="1"/>
        <end position="28"/>
    </location>
</feature>
<dbReference type="PROSITE" id="PS51257">
    <property type="entry name" value="PROKAR_LIPOPROTEIN"/>
    <property type="match status" value="1"/>
</dbReference>
<feature type="domain" description="DUF3048" evidence="2">
    <location>
        <begin position="64"/>
        <end position="188"/>
    </location>
</feature>
<dbReference type="Pfam" id="PF17479">
    <property type="entry name" value="DUF3048_C"/>
    <property type="match status" value="1"/>
</dbReference>
<protein>
    <submittedName>
        <fullName evidence="4">DUF3048 domain-containing protein</fullName>
    </submittedName>
</protein>
<dbReference type="InterPro" id="IPR023158">
    <property type="entry name" value="YerB-like_sf"/>
</dbReference>
<dbReference type="InterPro" id="IPR021416">
    <property type="entry name" value="DUF3048_N"/>
</dbReference>
<evidence type="ECO:0000313" key="4">
    <source>
        <dbReference type="EMBL" id="NEN78699.1"/>
    </source>
</evidence>
<evidence type="ECO:0000313" key="5">
    <source>
        <dbReference type="Proteomes" id="UP000468687"/>
    </source>
</evidence>
<dbReference type="InterPro" id="IPR035328">
    <property type="entry name" value="DUF3048_C"/>
</dbReference>
<comment type="caution">
    <text evidence="4">The sequence shown here is derived from an EMBL/GenBank/DDBJ whole genome shotgun (WGS) entry which is preliminary data.</text>
</comment>
<evidence type="ECO:0000259" key="3">
    <source>
        <dbReference type="Pfam" id="PF17479"/>
    </source>
</evidence>
<dbReference type="AlphaFoldDB" id="A0A6P0HIY5"/>
<evidence type="ECO:0000259" key="2">
    <source>
        <dbReference type="Pfam" id="PF11258"/>
    </source>
</evidence>
<feature type="chain" id="PRO_5039082329" evidence="1">
    <location>
        <begin position="29"/>
        <end position="338"/>
    </location>
</feature>
<keyword evidence="1" id="KW-0732">Signal</keyword>
<name>A0A6P0HIY5_9ACTN</name>
<dbReference type="Proteomes" id="UP000468687">
    <property type="component" value="Unassembled WGS sequence"/>
</dbReference>
<dbReference type="Pfam" id="PF11258">
    <property type="entry name" value="DUF3048"/>
    <property type="match status" value="1"/>
</dbReference>
<dbReference type="Gene3D" id="3.50.90.10">
    <property type="entry name" value="YerB-like"/>
    <property type="match status" value="1"/>
</dbReference>
<accession>A0A6P0HIY5</accession>
<feature type="domain" description="DUF3048" evidence="3">
    <location>
        <begin position="217"/>
        <end position="325"/>
    </location>
</feature>
<dbReference type="RefSeq" id="WP_163772242.1">
    <property type="nucleotide sequence ID" value="NZ_JAAGXA010000006.1"/>
</dbReference>
<dbReference type="SUPFAM" id="SSF159774">
    <property type="entry name" value="YerB-like"/>
    <property type="match status" value="1"/>
</dbReference>
<keyword evidence="5" id="KW-1185">Reference proteome</keyword>